<organism evidence="1 2">
    <name type="scientific">Dentiscutata erythropus</name>
    <dbReference type="NCBI Taxonomy" id="1348616"/>
    <lineage>
        <taxon>Eukaryota</taxon>
        <taxon>Fungi</taxon>
        <taxon>Fungi incertae sedis</taxon>
        <taxon>Mucoromycota</taxon>
        <taxon>Glomeromycotina</taxon>
        <taxon>Glomeromycetes</taxon>
        <taxon>Diversisporales</taxon>
        <taxon>Gigasporaceae</taxon>
        <taxon>Dentiscutata</taxon>
    </lineage>
</organism>
<proteinExistence type="predicted"/>
<gene>
    <name evidence="1" type="ORF">DERYTH_LOCUS26158</name>
</gene>
<evidence type="ECO:0000313" key="1">
    <source>
        <dbReference type="EMBL" id="CAG8815740.1"/>
    </source>
</evidence>
<keyword evidence="2" id="KW-1185">Reference proteome</keyword>
<dbReference type="Proteomes" id="UP000789405">
    <property type="component" value="Unassembled WGS sequence"/>
</dbReference>
<comment type="caution">
    <text evidence="1">The sequence shown here is derived from an EMBL/GenBank/DDBJ whole genome shotgun (WGS) entry which is preliminary data.</text>
</comment>
<feature type="non-terminal residue" evidence="1">
    <location>
        <position position="1"/>
    </location>
</feature>
<dbReference type="AlphaFoldDB" id="A0A9N9K7K4"/>
<sequence length="58" mass="6898">IRSIRPHDKKRQKELQQLLVTWLIADSHPLIIVQKINLTNSEWKLIKELLQVLGPFEE</sequence>
<dbReference type="EMBL" id="CAJVPY010052966">
    <property type="protein sequence ID" value="CAG8815740.1"/>
    <property type="molecule type" value="Genomic_DNA"/>
</dbReference>
<protein>
    <submittedName>
        <fullName evidence="1">25260_t:CDS:1</fullName>
    </submittedName>
</protein>
<name>A0A9N9K7K4_9GLOM</name>
<accession>A0A9N9K7K4</accession>
<feature type="non-terminal residue" evidence="1">
    <location>
        <position position="58"/>
    </location>
</feature>
<evidence type="ECO:0000313" key="2">
    <source>
        <dbReference type="Proteomes" id="UP000789405"/>
    </source>
</evidence>
<reference evidence="1" key="1">
    <citation type="submission" date="2021-06" db="EMBL/GenBank/DDBJ databases">
        <authorList>
            <person name="Kallberg Y."/>
            <person name="Tangrot J."/>
            <person name="Rosling A."/>
        </authorList>
    </citation>
    <scope>NUCLEOTIDE SEQUENCE</scope>
    <source>
        <strain evidence="1">MA453B</strain>
    </source>
</reference>